<dbReference type="AlphaFoldDB" id="A0A4R1R4Y4"/>
<proteinExistence type="predicted"/>
<dbReference type="STRING" id="1469948.GCA_000732725_00286"/>
<protein>
    <submittedName>
        <fullName evidence="1">Uncharacterized protein</fullName>
    </submittedName>
</protein>
<sequence>MSGKNKEGYSDPTATEALCRIMQEEKQRLKDMCNSCMHRWYCGAAYKKDTWCGNHTERGGKFI</sequence>
<dbReference type="RefSeq" id="WP_132038492.1">
    <property type="nucleotide sequence ID" value="NZ_JPNB01000001.1"/>
</dbReference>
<name>A0A4R1R4Y4_9FIRM</name>
<dbReference type="EMBL" id="SLUO01000002">
    <property type="protein sequence ID" value="TCL60553.1"/>
    <property type="molecule type" value="Genomic_DNA"/>
</dbReference>
<dbReference type="OrthoDB" id="1955425at2"/>
<keyword evidence="2" id="KW-1185">Reference proteome</keyword>
<evidence type="ECO:0000313" key="2">
    <source>
        <dbReference type="Proteomes" id="UP000295718"/>
    </source>
</evidence>
<dbReference type="Proteomes" id="UP000295718">
    <property type="component" value="Unassembled WGS sequence"/>
</dbReference>
<accession>A0A4R1R4Y4</accession>
<organism evidence="1 2">
    <name type="scientific">Kineothrix alysoides</name>
    <dbReference type="NCBI Taxonomy" id="1469948"/>
    <lineage>
        <taxon>Bacteria</taxon>
        <taxon>Bacillati</taxon>
        <taxon>Bacillota</taxon>
        <taxon>Clostridia</taxon>
        <taxon>Lachnospirales</taxon>
        <taxon>Lachnospiraceae</taxon>
        <taxon>Kineothrix</taxon>
    </lineage>
</organism>
<reference evidence="1 2" key="1">
    <citation type="submission" date="2019-03" db="EMBL/GenBank/DDBJ databases">
        <title>Genomic Encyclopedia of Type Strains, Phase IV (KMG-IV): sequencing the most valuable type-strain genomes for metagenomic binning, comparative biology and taxonomic classification.</title>
        <authorList>
            <person name="Goeker M."/>
        </authorList>
    </citation>
    <scope>NUCLEOTIDE SEQUENCE [LARGE SCALE GENOMIC DNA]</scope>
    <source>
        <strain evidence="1 2">DSM 100556</strain>
    </source>
</reference>
<evidence type="ECO:0000313" key="1">
    <source>
        <dbReference type="EMBL" id="TCL60553.1"/>
    </source>
</evidence>
<comment type="caution">
    <text evidence="1">The sequence shown here is derived from an EMBL/GenBank/DDBJ whole genome shotgun (WGS) entry which is preliminary data.</text>
</comment>
<gene>
    <name evidence="1" type="ORF">EDD76_102251</name>
</gene>